<dbReference type="CDD" id="cd00882">
    <property type="entry name" value="Ras_like_GTPase"/>
    <property type="match status" value="1"/>
</dbReference>
<dbReference type="GO" id="GO:0019843">
    <property type="term" value="F:rRNA binding"/>
    <property type="evidence" value="ECO:0007669"/>
    <property type="project" value="TreeGrafter"/>
</dbReference>
<dbReference type="GO" id="GO:0000028">
    <property type="term" value="P:ribosomal small subunit assembly"/>
    <property type="evidence" value="ECO:0007669"/>
    <property type="project" value="TreeGrafter"/>
</dbReference>
<dbReference type="GO" id="GO:0005525">
    <property type="term" value="F:GTP binding"/>
    <property type="evidence" value="ECO:0007669"/>
    <property type="project" value="InterPro"/>
</dbReference>
<dbReference type="PANTHER" id="PTHR42698">
    <property type="entry name" value="GTPASE ERA"/>
    <property type="match status" value="1"/>
</dbReference>
<evidence type="ECO:0000256" key="1">
    <source>
        <dbReference type="SAM" id="MobiDB-lite"/>
    </source>
</evidence>
<organism evidence="2 3">
    <name type="scientific">Propionibacterium freudenreichii subsp. shermanii (strain ATCC 9614 / DSM 4902 / CIP 103027 / NCIMB 8099 / CIRM-BIA1)</name>
    <dbReference type="NCBI Taxonomy" id="754252"/>
    <lineage>
        <taxon>Bacteria</taxon>
        <taxon>Bacillati</taxon>
        <taxon>Actinomycetota</taxon>
        <taxon>Actinomycetes</taxon>
        <taxon>Propionibacteriales</taxon>
        <taxon>Propionibacteriaceae</taxon>
        <taxon>Propionibacterium</taxon>
    </lineage>
</organism>
<feature type="region of interest" description="Disordered" evidence="1">
    <location>
        <begin position="575"/>
        <end position="620"/>
    </location>
</feature>
<dbReference type="EMBL" id="FN806773">
    <property type="protein sequence ID" value="CBL56320.1"/>
    <property type="molecule type" value="Genomic_DNA"/>
</dbReference>
<keyword evidence="3" id="KW-1185">Reference proteome</keyword>
<dbReference type="HOGENOM" id="CLU_019886_0_0_11"/>
<proteinExistence type="predicted"/>
<dbReference type="KEGG" id="pfr:PFREUD_07930"/>
<gene>
    <name evidence="2" type="ordered locus">PFREUD_07930</name>
</gene>
<accession>D7GCQ9</accession>
<feature type="compositionally biased region" description="Basic and acidic residues" evidence="1">
    <location>
        <begin position="592"/>
        <end position="620"/>
    </location>
</feature>
<protein>
    <submittedName>
        <fullName evidence="2">ABC transporter</fullName>
    </submittedName>
</protein>
<dbReference type="AlphaFoldDB" id="D7GCQ9"/>
<dbReference type="InterPro" id="IPR005662">
    <property type="entry name" value="GTPase_Era-like"/>
</dbReference>
<dbReference type="RefSeq" id="WP_013160705.1">
    <property type="nucleotide sequence ID" value="NC_014215.1"/>
</dbReference>
<dbReference type="Gene3D" id="3.40.50.300">
    <property type="entry name" value="P-loop containing nucleotide triphosphate hydrolases"/>
    <property type="match status" value="1"/>
</dbReference>
<evidence type="ECO:0000313" key="2">
    <source>
        <dbReference type="EMBL" id="CBL56320.1"/>
    </source>
</evidence>
<dbReference type="Proteomes" id="UP000000936">
    <property type="component" value="Chromosome"/>
</dbReference>
<evidence type="ECO:0000313" key="3">
    <source>
        <dbReference type="Proteomes" id="UP000000936"/>
    </source>
</evidence>
<dbReference type="InterPro" id="IPR027417">
    <property type="entry name" value="P-loop_NTPase"/>
</dbReference>
<name>D7GCQ9_PROFC</name>
<sequence>MGIAEGRATAGARDRADESLSESLGRLRADLGRVRLPLELADAPDRERQAAAMAAQLTDYVLPRLANIDAPLLAVVGGSTGAGKSTLVNSLIGRTVSRAGVIRPTTRSPLLVHNPADAAWFTDDRILPGLVRTTVESVGAQSLQLVPEPTLPQGLALLDAPDIDSVVADNRALAGQLLESADLWLFVTSAARYADAVPWSYLTRAAERGAAVAVVCDRVPPEAMREVPADLARLMSAQGLADAPLFPVPETTLDASGLLPADIVTPIRDFLAGLAGNNQRRRQVIAQTLRGAIGAIVRGSTRVADALDEQNRAANQLNADATGAFTRGAEAVSAQSADGTLLRGEVLARWHEYVGTGQITRFIDDTVGRLRDRIGRALRGEPGRGEQAAEAASSGLEQLIVAAAEDATEQAATAWRQSVAGRPLLAEDPQLGHTSADFAARVGVEVRDWQGEVLELVREQGHGRRRTARIAAAGVNGVGAALMLVIFAHTAGLTGAEVGVAGGSAVVAQRLLESIFGDDAVRRLAATAKESLDARVQGLMASELVRFTDALRRLGIDPELAGALRHAAAGADAASAGNAQSQMQAMNAAGAPRDDTPRDDTARDDTARDDTARDDEAGQQ</sequence>
<dbReference type="STRING" id="754252.PFREUD_07930"/>
<dbReference type="GO" id="GO:0043024">
    <property type="term" value="F:ribosomal small subunit binding"/>
    <property type="evidence" value="ECO:0007669"/>
    <property type="project" value="TreeGrafter"/>
</dbReference>
<dbReference type="GO" id="GO:0005829">
    <property type="term" value="C:cytosol"/>
    <property type="evidence" value="ECO:0007669"/>
    <property type="project" value="TreeGrafter"/>
</dbReference>
<dbReference type="eggNOG" id="COG0699">
    <property type="taxonomic scope" value="Bacteria"/>
</dbReference>
<reference evidence="2 3" key="1">
    <citation type="journal article" date="2010" name="PLoS ONE">
        <title>The complete genome of Propionibacterium freudenreichii CIRM-BIA1, a hardy actinobacterium with food and probiotic applications.</title>
        <authorList>
            <person name="Falentin H."/>
            <person name="Deutsch S.M."/>
            <person name="Jan G."/>
            <person name="Loux V."/>
            <person name="Thierry A."/>
            <person name="Parayre S."/>
            <person name="Maillard M.B."/>
            <person name="Dherbecourt J."/>
            <person name="Cousin F.J."/>
            <person name="Jardin J."/>
            <person name="Siguier P."/>
            <person name="Couloux A."/>
            <person name="Barbe V."/>
            <person name="Vacherie B."/>
            <person name="Wincker P."/>
            <person name="Gibrat J.F."/>
            <person name="Gaillardin C."/>
            <person name="Lortal S."/>
        </authorList>
    </citation>
    <scope>NUCLEOTIDE SEQUENCE [LARGE SCALE GENOMIC DNA]</scope>
    <source>
        <strain evidence="3">ATCC 9614 / DSM 4902 / CIP 103027 / NCIMB 8099 / CIRM-BIA1</strain>
    </source>
</reference>
<feature type="compositionally biased region" description="Low complexity" evidence="1">
    <location>
        <begin position="575"/>
        <end position="591"/>
    </location>
</feature>
<dbReference type="SUPFAM" id="SSF52540">
    <property type="entry name" value="P-loop containing nucleoside triphosphate hydrolases"/>
    <property type="match status" value="1"/>
</dbReference>
<dbReference type="PANTHER" id="PTHR42698:SF1">
    <property type="entry name" value="GTPASE ERA, MITOCHONDRIAL"/>
    <property type="match status" value="1"/>
</dbReference>